<dbReference type="HOGENOM" id="CLU_000288_47_4_5"/>
<dbReference type="PANTHER" id="PTHR13887:SF14">
    <property type="entry name" value="DISULFIDE BOND FORMATION PROTEIN D"/>
    <property type="match status" value="1"/>
</dbReference>
<dbReference type="CDD" id="cd03023">
    <property type="entry name" value="DsbA_Com1_like"/>
    <property type="match status" value="1"/>
</dbReference>
<keyword evidence="10" id="KW-1185">Reference proteome</keyword>
<feature type="signal peptide" evidence="7">
    <location>
        <begin position="1"/>
        <end position="30"/>
    </location>
</feature>
<dbReference type="eggNOG" id="COG1651">
    <property type="taxonomic scope" value="Bacteria"/>
</dbReference>
<dbReference type="KEGG" id="apb:SAR116_1037"/>
<dbReference type="Proteomes" id="UP000007460">
    <property type="component" value="Chromosome"/>
</dbReference>
<dbReference type="GO" id="GO:0003756">
    <property type="term" value="F:protein disulfide isomerase activity"/>
    <property type="evidence" value="ECO:0007669"/>
    <property type="project" value="UniProtKB-EC"/>
</dbReference>
<dbReference type="InterPro" id="IPR041205">
    <property type="entry name" value="ScsC_N"/>
</dbReference>
<dbReference type="InterPro" id="IPR036249">
    <property type="entry name" value="Thioredoxin-like_sf"/>
</dbReference>
<sequence length="246" mass="26837">MSKIYHFVILTVLSMAAMALTQGLTSPAHADVKDSDKAAFEAIVKDYILANPEVLRDALMNLAKREDLARQAMAMQILFDDAGDPSMGNPDGGLVIYEFSDYNCGYCKRVFEPIQQVLRDDGDIRLVVKEFPILSQSSLVAAQAGIAAEKQGKFTDFHINMMTYRGKVTTQSIMDAANEAGIDTEQLKTDMESDAVATIIARTRQAAEALKLTGTPALVIGETVVRGAVDIDEFRRLIAAERAKQG</sequence>
<reference evidence="9 10" key="1">
    <citation type="journal article" date="2010" name="J. Bacteriol.">
        <title>Complete genome sequence of "Candidatus Puniceispirillum marinum" IMCC1322, a representative of the SAR116 clade in the Alphaproteobacteria.</title>
        <authorList>
            <person name="Oh H.M."/>
            <person name="Kwon K.K."/>
            <person name="Kang I."/>
            <person name="Kang S.G."/>
            <person name="Lee J.H."/>
            <person name="Kim S.J."/>
            <person name="Cho J.C."/>
        </authorList>
    </citation>
    <scope>NUCLEOTIDE SEQUENCE [LARGE SCALE GENOMIC DNA]</scope>
    <source>
        <strain evidence="9 10">IMCC1322</strain>
    </source>
</reference>
<keyword evidence="9" id="KW-0413">Isomerase</keyword>
<evidence type="ECO:0000256" key="2">
    <source>
        <dbReference type="ARBA" id="ARBA00005791"/>
    </source>
</evidence>
<feature type="chain" id="PRO_5003070124" evidence="7">
    <location>
        <begin position="31"/>
        <end position="246"/>
    </location>
</feature>
<evidence type="ECO:0000256" key="1">
    <source>
        <dbReference type="ARBA" id="ARBA00003565"/>
    </source>
</evidence>
<dbReference type="STRING" id="488538.SAR116_1037"/>
<evidence type="ECO:0000256" key="4">
    <source>
        <dbReference type="ARBA" id="ARBA00023002"/>
    </source>
</evidence>
<dbReference type="PANTHER" id="PTHR13887">
    <property type="entry name" value="GLUTATHIONE S-TRANSFERASE KAPPA"/>
    <property type="match status" value="1"/>
</dbReference>
<evidence type="ECO:0000256" key="5">
    <source>
        <dbReference type="ARBA" id="ARBA00023157"/>
    </source>
</evidence>
<evidence type="ECO:0000256" key="3">
    <source>
        <dbReference type="ARBA" id="ARBA00022729"/>
    </source>
</evidence>
<dbReference type="SUPFAM" id="SSF52833">
    <property type="entry name" value="Thioredoxin-like"/>
    <property type="match status" value="1"/>
</dbReference>
<evidence type="ECO:0000256" key="6">
    <source>
        <dbReference type="ARBA" id="ARBA00023284"/>
    </source>
</evidence>
<evidence type="ECO:0000313" key="9">
    <source>
        <dbReference type="EMBL" id="ADE39280.1"/>
    </source>
</evidence>
<dbReference type="EMBL" id="CP001751">
    <property type="protein sequence ID" value="ADE39280.1"/>
    <property type="molecule type" value="Genomic_DNA"/>
</dbReference>
<keyword evidence="6" id="KW-0676">Redox-active center</keyword>
<dbReference type="Pfam" id="PF13462">
    <property type="entry name" value="Thioredoxin_4"/>
    <property type="match status" value="1"/>
</dbReference>
<dbReference type="PROSITE" id="PS51352">
    <property type="entry name" value="THIOREDOXIN_2"/>
    <property type="match status" value="1"/>
</dbReference>
<dbReference type="Gene3D" id="3.40.30.10">
    <property type="entry name" value="Glutaredoxin"/>
    <property type="match status" value="1"/>
</dbReference>
<keyword evidence="3 7" id="KW-0732">Signal</keyword>
<dbReference type="GO" id="GO:0016491">
    <property type="term" value="F:oxidoreductase activity"/>
    <property type="evidence" value="ECO:0007669"/>
    <property type="project" value="UniProtKB-KW"/>
</dbReference>
<dbReference type="AlphaFoldDB" id="D5BSN3"/>
<dbReference type="InterPro" id="IPR013766">
    <property type="entry name" value="Thioredoxin_domain"/>
</dbReference>
<dbReference type="Pfam" id="PF18312">
    <property type="entry name" value="ScsC_N"/>
    <property type="match status" value="1"/>
</dbReference>
<evidence type="ECO:0000259" key="8">
    <source>
        <dbReference type="PROSITE" id="PS51352"/>
    </source>
</evidence>
<gene>
    <name evidence="9" type="ordered locus">SAR116_1037</name>
</gene>
<organism evidence="9 10">
    <name type="scientific">Puniceispirillum marinum (strain IMCC1322)</name>
    <dbReference type="NCBI Taxonomy" id="488538"/>
    <lineage>
        <taxon>Bacteria</taxon>
        <taxon>Pseudomonadati</taxon>
        <taxon>Pseudomonadota</taxon>
        <taxon>Alphaproteobacteria</taxon>
        <taxon>Candidatus Puniceispirillales</taxon>
        <taxon>Candidatus Puniceispirillaceae</taxon>
        <taxon>Candidatus Puniceispirillum</taxon>
    </lineage>
</organism>
<evidence type="ECO:0000313" key="10">
    <source>
        <dbReference type="Proteomes" id="UP000007460"/>
    </source>
</evidence>
<comment type="similarity">
    <text evidence="2">Belongs to the thioredoxin family. DsbA subfamily.</text>
</comment>
<protein>
    <submittedName>
        <fullName evidence="9">DSBA oxidoreductase</fullName>
        <ecNumber evidence="9">5.3.4.1</ecNumber>
    </submittedName>
</protein>
<name>D5BSN3_PUNMI</name>
<dbReference type="RefSeq" id="WP_013045909.1">
    <property type="nucleotide sequence ID" value="NC_014010.1"/>
</dbReference>
<comment type="function">
    <text evidence="1">May be required for disulfide bond formation in some proteins.</text>
</comment>
<proteinExistence type="inferred from homology"/>
<feature type="domain" description="Thioredoxin" evidence="8">
    <location>
        <begin position="53"/>
        <end position="243"/>
    </location>
</feature>
<evidence type="ECO:0000256" key="7">
    <source>
        <dbReference type="SAM" id="SignalP"/>
    </source>
</evidence>
<accession>D5BSN3</accession>
<dbReference type="EC" id="5.3.4.1" evidence="9"/>
<dbReference type="InterPro" id="IPR012336">
    <property type="entry name" value="Thioredoxin-like_fold"/>
</dbReference>
<keyword evidence="4" id="KW-0560">Oxidoreductase</keyword>
<keyword evidence="5" id="KW-1015">Disulfide bond</keyword>